<name>A0A9D1KSJ7_9FIRM</name>
<dbReference type="Proteomes" id="UP000824160">
    <property type="component" value="Unassembled WGS sequence"/>
</dbReference>
<reference evidence="3" key="2">
    <citation type="journal article" date="2021" name="PeerJ">
        <title>Extensive microbial diversity within the chicken gut microbiome revealed by metagenomics and culture.</title>
        <authorList>
            <person name="Gilroy R."/>
            <person name="Ravi A."/>
            <person name="Getino M."/>
            <person name="Pursley I."/>
            <person name="Horton D.L."/>
            <person name="Alikhan N.F."/>
            <person name="Baker D."/>
            <person name="Gharbi K."/>
            <person name="Hall N."/>
            <person name="Watson M."/>
            <person name="Adriaenssens E.M."/>
            <person name="Foster-Nyarko E."/>
            <person name="Jarju S."/>
            <person name="Secka A."/>
            <person name="Antonio M."/>
            <person name="Oren A."/>
            <person name="Chaudhuri R.R."/>
            <person name="La Ragione R."/>
            <person name="Hildebrand F."/>
            <person name="Pallen M.J."/>
        </authorList>
    </citation>
    <scope>NUCLEOTIDE SEQUENCE</scope>
    <source>
        <strain evidence="3">ChiBcec7-5410</strain>
    </source>
</reference>
<feature type="domain" description="Zinc-ribbon" evidence="2">
    <location>
        <begin position="97"/>
        <end position="118"/>
    </location>
</feature>
<sequence>MGFIDELLSSAKIVVDKAGKQTDKVLEISKLKYQSIQLQNELAHLYEQLGVAVYAKMVQEADNGDLIASLGDEITEVRAALEVVEEKISEQKNLRTCPNCGAKLPREAAFCSSCGTKLETAPDMDEPNCCCGEDASCCDADEACCCEDEPCCEKPEADEAEEKKDCCCSCEPESEKKAESEPEKDAE</sequence>
<evidence type="ECO:0000256" key="1">
    <source>
        <dbReference type="SAM" id="Coils"/>
    </source>
</evidence>
<dbReference type="InterPro" id="IPR026870">
    <property type="entry name" value="Zinc_ribbon_dom"/>
</dbReference>
<gene>
    <name evidence="3" type="ORF">IAC43_08735</name>
</gene>
<organism evidence="3 4">
    <name type="scientific">Candidatus Faecivivens stercoripullorum</name>
    <dbReference type="NCBI Taxonomy" id="2840805"/>
    <lineage>
        <taxon>Bacteria</taxon>
        <taxon>Bacillati</taxon>
        <taxon>Bacillota</taxon>
        <taxon>Clostridia</taxon>
        <taxon>Eubacteriales</taxon>
        <taxon>Oscillospiraceae</taxon>
        <taxon>Oscillospiraceae incertae sedis</taxon>
        <taxon>Candidatus Faecivivens</taxon>
    </lineage>
</organism>
<reference evidence="3" key="1">
    <citation type="submission" date="2020-10" db="EMBL/GenBank/DDBJ databases">
        <authorList>
            <person name="Gilroy R."/>
        </authorList>
    </citation>
    <scope>NUCLEOTIDE SEQUENCE</scope>
    <source>
        <strain evidence="3">ChiBcec7-5410</strain>
    </source>
</reference>
<keyword evidence="1" id="KW-0175">Coiled coil</keyword>
<dbReference type="Pfam" id="PF13240">
    <property type="entry name" value="Zn_Ribbon_1"/>
    <property type="match status" value="1"/>
</dbReference>
<evidence type="ECO:0000259" key="2">
    <source>
        <dbReference type="Pfam" id="PF13240"/>
    </source>
</evidence>
<dbReference type="AlphaFoldDB" id="A0A9D1KSJ7"/>
<protein>
    <recommendedName>
        <fullName evidence="2">Zinc-ribbon domain-containing protein</fullName>
    </recommendedName>
</protein>
<evidence type="ECO:0000313" key="3">
    <source>
        <dbReference type="EMBL" id="HIT95260.1"/>
    </source>
</evidence>
<accession>A0A9D1KSJ7</accession>
<proteinExistence type="predicted"/>
<dbReference type="EMBL" id="DVLW01000239">
    <property type="protein sequence ID" value="HIT95260.1"/>
    <property type="molecule type" value="Genomic_DNA"/>
</dbReference>
<comment type="caution">
    <text evidence="3">The sequence shown here is derived from an EMBL/GenBank/DDBJ whole genome shotgun (WGS) entry which is preliminary data.</text>
</comment>
<evidence type="ECO:0000313" key="4">
    <source>
        <dbReference type="Proteomes" id="UP000824160"/>
    </source>
</evidence>
<feature type="coiled-coil region" evidence="1">
    <location>
        <begin position="67"/>
        <end position="94"/>
    </location>
</feature>